<dbReference type="PIRSF" id="PIRSF014728">
    <property type="entry name" value="PqaA"/>
    <property type="match status" value="1"/>
</dbReference>
<accession>D5C4C9</accession>
<protein>
    <recommendedName>
        <fullName evidence="3">PhoPQ-activated pathogenicity-related protein PqaA type</fullName>
    </recommendedName>
</protein>
<name>D5C4C9_NITHN</name>
<dbReference type="Gene3D" id="3.40.50.1820">
    <property type="entry name" value="alpha/beta hydrolase"/>
    <property type="match status" value="1"/>
</dbReference>
<sequence length="451" mass="51102">MLGLKDIKGLKTMLFPPFSLPSKAIFLAMSLFLAIKPAFAGALEDYVNQPDPHYNWKLTEKKQDSWGTLAHLELVSQHWRNQFWSHHLMVARPNEVRNPEIGLLLIAGEGDGERYLERLKMMAQQAGAVAAVITQVPNQPLYNGLKEDALIAFTLVQFLKTGDKTWPLLFPMVKSAVRGMDTVQSFVQQAFQQQIEGFVVAGASKRGWTTWLTGALDPRIKGMAPMVIDMLNMEQQLRWSAKVYGRQSEEISDYTELNLHQNQDDPAMVKLRSWIDPYEYRLRYTMPKLLLLGTNDPYWVVDSLRHYWNELPAPKLVFQTPNAGHHLGGGEEAMQTLAAFFQMIADGEELPKMEWKLQPGAAGEASVKVSGDQTARAIRLWTATSADRDFRDERWSSRNLKILPGSSYAAAQVDIPKQGYRAYLFEVEMTTSAGHRYKLSTEARVLPDDIK</sequence>
<dbReference type="SUPFAM" id="SSF53474">
    <property type="entry name" value="alpha/beta-Hydrolases"/>
    <property type="match status" value="1"/>
</dbReference>
<gene>
    <name evidence="1" type="ordered locus">Nhal_2006</name>
</gene>
<reference evidence="2" key="1">
    <citation type="submission" date="2010-04" db="EMBL/GenBank/DDBJ databases">
        <title>Complete genome sequence of Nitrosococcus halophilus Nc4, a salt-adapted, aerobic obligate ammonia-oxidizing sulfur purple bacterium.</title>
        <authorList>
            <consortium name="US DOE Joint Genome Institute"/>
            <person name="Campbell M.A."/>
            <person name="Malfatti S.A."/>
            <person name="Chain P.S.G."/>
            <person name="Heidelberg J.F."/>
            <person name="Ward B.B."/>
            <person name="Klotz M.G."/>
        </authorList>
    </citation>
    <scope>NUCLEOTIDE SEQUENCE [LARGE SCALE GENOMIC DNA]</scope>
    <source>
        <strain evidence="2">Nc4</strain>
    </source>
</reference>
<dbReference type="InterPro" id="IPR029058">
    <property type="entry name" value="AB_hydrolase_fold"/>
</dbReference>
<dbReference type="PANTHER" id="PTHR31497">
    <property type="entry name" value="AUTOCRINE PROLIFERATION REPRESSOR PROTEIN A"/>
    <property type="match status" value="1"/>
</dbReference>
<dbReference type="PANTHER" id="PTHR31497:SF0">
    <property type="entry name" value="AUTOCRINE PROLIFERATION REPRESSOR PROTEIN A"/>
    <property type="match status" value="1"/>
</dbReference>
<organism evidence="1 2">
    <name type="scientific">Nitrosococcus halophilus (strain Nc4)</name>
    <dbReference type="NCBI Taxonomy" id="472759"/>
    <lineage>
        <taxon>Bacteria</taxon>
        <taxon>Pseudomonadati</taxon>
        <taxon>Pseudomonadota</taxon>
        <taxon>Gammaproteobacteria</taxon>
        <taxon>Chromatiales</taxon>
        <taxon>Chromatiaceae</taxon>
        <taxon>Nitrosococcus</taxon>
    </lineage>
</organism>
<dbReference type="InterPro" id="IPR009199">
    <property type="entry name" value="PhoPQ-act_pathogen-rel_PqaA"/>
</dbReference>
<proteinExistence type="predicted"/>
<dbReference type="EMBL" id="CP001798">
    <property type="protein sequence ID" value="ADE15113.1"/>
    <property type="molecule type" value="Genomic_DNA"/>
</dbReference>
<dbReference type="HOGENOM" id="CLU_036488_1_0_6"/>
<keyword evidence="2" id="KW-1185">Reference proteome</keyword>
<dbReference type="AlphaFoldDB" id="D5C4C9"/>
<dbReference type="Proteomes" id="UP000001844">
    <property type="component" value="Chromosome"/>
</dbReference>
<dbReference type="KEGG" id="nhl:Nhal_2006"/>
<dbReference type="STRING" id="472759.Nhal_2006"/>
<evidence type="ECO:0000313" key="1">
    <source>
        <dbReference type="EMBL" id="ADE15113.1"/>
    </source>
</evidence>
<evidence type="ECO:0008006" key="3">
    <source>
        <dbReference type="Google" id="ProtNLM"/>
    </source>
</evidence>
<dbReference type="Pfam" id="PF10142">
    <property type="entry name" value="PhoPQ_related"/>
    <property type="match status" value="1"/>
</dbReference>
<evidence type="ECO:0000313" key="2">
    <source>
        <dbReference type="Proteomes" id="UP000001844"/>
    </source>
</evidence>
<dbReference type="eggNOG" id="COG4287">
    <property type="taxonomic scope" value="Bacteria"/>
</dbReference>